<protein>
    <submittedName>
        <fullName evidence="3">Hpt domain-containing protein</fullName>
    </submittedName>
</protein>
<accession>A0ABX6LLX6</accession>
<organism evidence="3 4">
    <name type="scientific">Chitinophaga oryzae</name>
    <dbReference type="NCBI Taxonomy" id="2725414"/>
    <lineage>
        <taxon>Bacteria</taxon>
        <taxon>Pseudomonadati</taxon>
        <taxon>Bacteroidota</taxon>
        <taxon>Chitinophagia</taxon>
        <taxon>Chitinophagales</taxon>
        <taxon>Chitinophagaceae</taxon>
        <taxon>Chitinophaga</taxon>
    </lineage>
</organism>
<evidence type="ECO:0000259" key="2">
    <source>
        <dbReference type="PROSITE" id="PS50894"/>
    </source>
</evidence>
<feature type="domain" description="HPt" evidence="2">
    <location>
        <begin position="1"/>
        <end position="80"/>
    </location>
</feature>
<feature type="modified residue" description="Phosphohistidine" evidence="1">
    <location>
        <position position="25"/>
    </location>
</feature>
<dbReference type="PROSITE" id="PS50894">
    <property type="entry name" value="HPT"/>
    <property type="match status" value="1"/>
</dbReference>
<dbReference type="InterPro" id="IPR036641">
    <property type="entry name" value="HPT_dom_sf"/>
</dbReference>
<proteinExistence type="predicted"/>
<dbReference type="CDD" id="cd00088">
    <property type="entry name" value="HPT"/>
    <property type="match status" value="1"/>
</dbReference>
<dbReference type="Proteomes" id="UP000503144">
    <property type="component" value="Chromosome"/>
</dbReference>
<dbReference type="Gene3D" id="1.20.120.160">
    <property type="entry name" value="HPT domain"/>
    <property type="match status" value="1"/>
</dbReference>
<keyword evidence="4" id="KW-1185">Reference proteome</keyword>
<name>A0ABX6LLX6_9BACT</name>
<dbReference type="InterPro" id="IPR008207">
    <property type="entry name" value="Sig_transdc_His_kin_Hpt_dom"/>
</dbReference>
<gene>
    <name evidence="3" type="ORF">HF324_26015</name>
</gene>
<dbReference type="EMBL" id="CP051204">
    <property type="protein sequence ID" value="QJB41112.1"/>
    <property type="molecule type" value="Genomic_DNA"/>
</dbReference>
<evidence type="ECO:0000256" key="1">
    <source>
        <dbReference type="PROSITE-ProRule" id="PRU00110"/>
    </source>
</evidence>
<dbReference type="SUPFAM" id="SSF47226">
    <property type="entry name" value="Histidine-containing phosphotransfer domain, HPT domain"/>
    <property type="match status" value="1"/>
</dbReference>
<evidence type="ECO:0000313" key="3">
    <source>
        <dbReference type="EMBL" id="QJB41112.1"/>
    </source>
</evidence>
<sequence>MPNYISQMRQYIEEKNWHEVGNLAHQLKGNLGFVSMHEAVQLAHEINRGVILDNNYEEISRKAARIEELFNHFKPAIEAHIATCP</sequence>
<reference evidence="3" key="1">
    <citation type="submission" date="2020-09" db="EMBL/GenBank/DDBJ databases">
        <authorList>
            <person name="Kittiwongwattana C."/>
        </authorList>
    </citation>
    <scope>NUCLEOTIDE SEQUENCE</scope>
    <source>
        <strain evidence="3">1303</strain>
    </source>
</reference>
<dbReference type="Pfam" id="PF01627">
    <property type="entry name" value="Hpt"/>
    <property type="match status" value="1"/>
</dbReference>
<evidence type="ECO:0000313" key="4">
    <source>
        <dbReference type="Proteomes" id="UP000503144"/>
    </source>
</evidence>
<keyword evidence="1" id="KW-0597">Phosphoprotein</keyword>